<feature type="compositionally biased region" description="Basic and acidic residues" evidence="1">
    <location>
        <begin position="64"/>
        <end position="76"/>
    </location>
</feature>
<name>A0A5B8MYG8_9CHLO</name>
<proteinExistence type="predicted"/>
<dbReference type="InterPro" id="IPR015943">
    <property type="entry name" value="WD40/YVTN_repeat-like_dom_sf"/>
</dbReference>
<dbReference type="EMBL" id="CP031047">
    <property type="protein sequence ID" value="QDZ24675.1"/>
    <property type="molecule type" value="Genomic_DNA"/>
</dbReference>
<evidence type="ECO:0008006" key="4">
    <source>
        <dbReference type="Google" id="ProtNLM"/>
    </source>
</evidence>
<dbReference type="SUPFAM" id="SSF50978">
    <property type="entry name" value="WD40 repeat-like"/>
    <property type="match status" value="1"/>
</dbReference>
<keyword evidence="3" id="KW-1185">Reference proteome</keyword>
<dbReference type="Proteomes" id="UP000316726">
    <property type="component" value="Chromosome 14"/>
</dbReference>
<feature type="compositionally biased region" description="Low complexity" evidence="1">
    <location>
        <begin position="77"/>
        <end position="86"/>
    </location>
</feature>
<evidence type="ECO:0000313" key="2">
    <source>
        <dbReference type="EMBL" id="QDZ24675.1"/>
    </source>
</evidence>
<sequence length="543" mass="59197">MGDEGVKYYKIPLDGTPSLLNDNLSSAICKCEESSAEGPRCLLLYSSGLDYYWLHTKASTLRSELGESKKENRYDGDNPGAGDDGALAEGQVVKEFVLEEYVDNSWTKRRGCSSEDESKSQQLTSTSSLQRQNSAGISSATQSGIMRVRQARFHRITSRHTAVVACVSNMDVFEVEFYSLLQTSSCSDWKCILQTTFTPGSHDPTEEWRTWNAGKKGLRRPCYTQGSCVVYQLEEGSLEHAEGASVTTANDGNLSFLDLVEKQVCVGCSSGDTFVFQVVREGDDDVEIPHLATLSSTKDLRSGPAVGAKVSLTSTSPVACLCSLEEAHLVQYAAGKAGRLSDCVWANLLFVGHEDGTIVLWMLEESKASVVWRTNVSSYLDSFTKVDDALVSMKLLATTNQLVVCTLSGHMVLVNFDRLTAETRATVAEDSRHLLKLRACQVCVSSVEVSRIHAGWITGVAMSVVPGSGKNLVATCAQDGTLHLFQILREAEEGATHAKCLFSHSMQFYQFTGISFLRCDDGGVKLAASSYEDGDMTVFHVDL</sequence>
<dbReference type="InterPro" id="IPR036322">
    <property type="entry name" value="WD40_repeat_dom_sf"/>
</dbReference>
<feature type="region of interest" description="Disordered" evidence="1">
    <location>
        <begin position="109"/>
        <end position="141"/>
    </location>
</feature>
<reference evidence="2 3" key="1">
    <citation type="submission" date="2018-07" db="EMBL/GenBank/DDBJ databases">
        <title>The complete nuclear genome of the prasinophyte Chloropicon primus (CCMP1205).</title>
        <authorList>
            <person name="Pombert J.-F."/>
            <person name="Otis C."/>
            <person name="Turmel M."/>
            <person name="Lemieux C."/>
        </authorList>
    </citation>
    <scope>NUCLEOTIDE SEQUENCE [LARGE SCALE GENOMIC DNA]</scope>
    <source>
        <strain evidence="2 3">CCMP1205</strain>
    </source>
</reference>
<feature type="region of interest" description="Disordered" evidence="1">
    <location>
        <begin position="64"/>
        <end position="86"/>
    </location>
</feature>
<evidence type="ECO:0000313" key="3">
    <source>
        <dbReference type="Proteomes" id="UP000316726"/>
    </source>
</evidence>
<organism evidence="2 3">
    <name type="scientific">Chloropicon primus</name>
    <dbReference type="NCBI Taxonomy" id="1764295"/>
    <lineage>
        <taxon>Eukaryota</taxon>
        <taxon>Viridiplantae</taxon>
        <taxon>Chlorophyta</taxon>
        <taxon>Chloropicophyceae</taxon>
        <taxon>Chloropicales</taxon>
        <taxon>Chloropicaceae</taxon>
        <taxon>Chloropicon</taxon>
    </lineage>
</organism>
<accession>A0A5B8MYG8</accession>
<dbReference type="Gene3D" id="2.130.10.10">
    <property type="entry name" value="YVTN repeat-like/Quinoprotein amine dehydrogenase"/>
    <property type="match status" value="1"/>
</dbReference>
<dbReference type="AlphaFoldDB" id="A0A5B8MYG8"/>
<protein>
    <recommendedName>
        <fullName evidence="4">WD40 repeat domain-containing protein</fullName>
    </recommendedName>
</protein>
<gene>
    <name evidence="2" type="ORF">A3770_14p71930</name>
</gene>
<feature type="compositionally biased region" description="Low complexity" evidence="1">
    <location>
        <begin position="120"/>
        <end position="134"/>
    </location>
</feature>
<evidence type="ECO:0000256" key="1">
    <source>
        <dbReference type="SAM" id="MobiDB-lite"/>
    </source>
</evidence>